<evidence type="ECO:0000256" key="5">
    <source>
        <dbReference type="RuleBase" id="RU003476"/>
    </source>
</evidence>
<dbReference type="EMBL" id="JACSPM010000006">
    <property type="protein sequence ID" value="MBD8024771.1"/>
    <property type="molecule type" value="Genomic_DNA"/>
</dbReference>
<comment type="cofactor">
    <cofactor evidence="1">
        <name>Mg(2+)</name>
        <dbReference type="ChEBI" id="CHEBI:18420"/>
    </cofactor>
</comment>
<dbReference type="Proteomes" id="UP000602532">
    <property type="component" value="Unassembled WGS sequence"/>
</dbReference>
<dbReference type="InterPro" id="IPR020476">
    <property type="entry name" value="Nudix_hydrolase"/>
</dbReference>
<evidence type="ECO:0000256" key="2">
    <source>
        <dbReference type="ARBA" id="ARBA00005582"/>
    </source>
</evidence>
<evidence type="ECO:0000259" key="7">
    <source>
        <dbReference type="PROSITE" id="PS51462"/>
    </source>
</evidence>
<evidence type="ECO:0000256" key="6">
    <source>
        <dbReference type="SAM" id="MobiDB-lite"/>
    </source>
</evidence>
<dbReference type="PROSITE" id="PS00893">
    <property type="entry name" value="NUDIX_BOX"/>
    <property type="match status" value="1"/>
</dbReference>
<sequence length="173" mass="18414">MDGELWDLTDAAGNPTGERFRRGDPDFPSGVFHVVASVCVVRGDGLVLMTKRAAMKDWPLCWEFPAGSALSGESSAEGAVRELEEEAGVRVGVDELEFVGRLVERQALFDLYVARVAGDPVLTLDPDEVCESAWVPFAEALQRGAAGGDMAGPWVPRLAQLGARLGELVAADG</sequence>
<keyword evidence="4" id="KW-0460">Magnesium</keyword>
<comment type="similarity">
    <text evidence="2 5">Belongs to the Nudix hydrolase family.</text>
</comment>
<accession>A0ABR8X7K6</accession>
<protein>
    <submittedName>
        <fullName evidence="8">NUDIX hydrolase</fullName>
    </submittedName>
</protein>
<dbReference type="CDD" id="cd04693">
    <property type="entry name" value="NUDIX_Hydrolase"/>
    <property type="match status" value="1"/>
</dbReference>
<dbReference type="PRINTS" id="PR00502">
    <property type="entry name" value="NUDIXFAMILY"/>
</dbReference>
<proteinExistence type="inferred from homology"/>
<evidence type="ECO:0000313" key="9">
    <source>
        <dbReference type="Proteomes" id="UP000602532"/>
    </source>
</evidence>
<feature type="domain" description="Nudix hydrolase" evidence="7">
    <location>
        <begin position="31"/>
        <end position="157"/>
    </location>
</feature>
<dbReference type="PROSITE" id="PS51462">
    <property type="entry name" value="NUDIX"/>
    <property type="match status" value="1"/>
</dbReference>
<evidence type="ECO:0000256" key="1">
    <source>
        <dbReference type="ARBA" id="ARBA00001946"/>
    </source>
</evidence>
<evidence type="ECO:0000256" key="4">
    <source>
        <dbReference type="ARBA" id="ARBA00022842"/>
    </source>
</evidence>
<comment type="caution">
    <text evidence="8">The sequence shown here is derived from an EMBL/GenBank/DDBJ whole genome shotgun (WGS) entry which is preliminary data.</text>
</comment>
<reference evidence="8 9" key="1">
    <citation type="submission" date="2020-08" db="EMBL/GenBank/DDBJ databases">
        <title>A Genomic Blueprint of the Chicken Gut Microbiome.</title>
        <authorList>
            <person name="Gilroy R."/>
            <person name="Ravi A."/>
            <person name="Getino M."/>
            <person name="Pursley I."/>
            <person name="Horton D.L."/>
            <person name="Alikhan N.-F."/>
            <person name="Baker D."/>
            <person name="Gharbi K."/>
            <person name="Hall N."/>
            <person name="Watson M."/>
            <person name="Adriaenssens E.M."/>
            <person name="Foster-Nyarko E."/>
            <person name="Jarju S."/>
            <person name="Secka A."/>
            <person name="Antonio M."/>
            <person name="Oren A."/>
            <person name="Chaudhuri R."/>
            <person name="La Ragione R.M."/>
            <person name="Hildebrand F."/>
            <person name="Pallen M.J."/>
        </authorList>
    </citation>
    <scope>NUCLEOTIDE SEQUENCE [LARGE SCALE GENOMIC DNA]</scope>
    <source>
        <strain evidence="8 9">Sa1CUA4</strain>
    </source>
</reference>
<evidence type="ECO:0000256" key="3">
    <source>
        <dbReference type="ARBA" id="ARBA00022801"/>
    </source>
</evidence>
<name>A0ABR8X7K6_9MICO</name>
<evidence type="ECO:0000313" key="8">
    <source>
        <dbReference type="EMBL" id="MBD8024771.1"/>
    </source>
</evidence>
<dbReference type="InterPro" id="IPR020084">
    <property type="entry name" value="NUDIX_hydrolase_CS"/>
</dbReference>
<dbReference type="GO" id="GO:0016787">
    <property type="term" value="F:hydrolase activity"/>
    <property type="evidence" value="ECO:0007669"/>
    <property type="project" value="UniProtKB-KW"/>
</dbReference>
<dbReference type="InterPro" id="IPR015797">
    <property type="entry name" value="NUDIX_hydrolase-like_dom_sf"/>
</dbReference>
<dbReference type="PANTHER" id="PTHR43222:SF2">
    <property type="entry name" value="NUDIX HYDROLASE 23, CHLOROPLASTIC"/>
    <property type="match status" value="1"/>
</dbReference>
<feature type="region of interest" description="Disordered" evidence="6">
    <location>
        <begin position="1"/>
        <end position="20"/>
    </location>
</feature>
<gene>
    <name evidence="8" type="ORF">H9622_14385</name>
</gene>
<dbReference type="Gene3D" id="3.90.79.10">
    <property type="entry name" value="Nucleoside Triphosphate Pyrophosphohydrolase"/>
    <property type="match status" value="1"/>
</dbReference>
<keyword evidence="9" id="KW-1185">Reference proteome</keyword>
<organism evidence="8 9">
    <name type="scientific">Microbacterium gallinarum</name>
    <dbReference type="NCBI Taxonomy" id="2762209"/>
    <lineage>
        <taxon>Bacteria</taxon>
        <taxon>Bacillati</taxon>
        <taxon>Actinomycetota</taxon>
        <taxon>Actinomycetes</taxon>
        <taxon>Micrococcales</taxon>
        <taxon>Microbacteriaceae</taxon>
        <taxon>Microbacterium</taxon>
    </lineage>
</organism>
<dbReference type="Pfam" id="PF00293">
    <property type="entry name" value="NUDIX"/>
    <property type="match status" value="1"/>
</dbReference>
<dbReference type="PANTHER" id="PTHR43222">
    <property type="entry name" value="NUDIX HYDROLASE 23"/>
    <property type="match status" value="1"/>
</dbReference>
<dbReference type="SUPFAM" id="SSF55811">
    <property type="entry name" value="Nudix"/>
    <property type="match status" value="1"/>
</dbReference>
<keyword evidence="3 5" id="KW-0378">Hydrolase</keyword>
<dbReference type="InterPro" id="IPR000086">
    <property type="entry name" value="NUDIX_hydrolase_dom"/>
</dbReference>
<dbReference type="RefSeq" id="WP_191767113.1">
    <property type="nucleotide sequence ID" value="NZ_JACSPM010000006.1"/>
</dbReference>